<evidence type="ECO:0000313" key="1">
    <source>
        <dbReference type="EMBL" id="KRY64453.1"/>
    </source>
</evidence>
<name>A0A0V1DSI7_TRIPS</name>
<dbReference type="EMBL" id="JYDR01000403">
    <property type="protein sequence ID" value="KRY64453.1"/>
    <property type="molecule type" value="Genomic_DNA"/>
</dbReference>
<protein>
    <submittedName>
        <fullName evidence="1">Uncharacterized protein</fullName>
    </submittedName>
</protein>
<organism evidence="1 2">
    <name type="scientific">Trichinella pseudospiralis</name>
    <name type="common">Parasitic roundworm</name>
    <dbReference type="NCBI Taxonomy" id="6337"/>
    <lineage>
        <taxon>Eukaryota</taxon>
        <taxon>Metazoa</taxon>
        <taxon>Ecdysozoa</taxon>
        <taxon>Nematoda</taxon>
        <taxon>Enoplea</taxon>
        <taxon>Dorylaimia</taxon>
        <taxon>Trichinellida</taxon>
        <taxon>Trichinellidae</taxon>
        <taxon>Trichinella</taxon>
    </lineage>
</organism>
<dbReference type="AlphaFoldDB" id="A0A0V1DSI7"/>
<dbReference type="Proteomes" id="UP000054632">
    <property type="component" value="Unassembled WGS sequence"/>
</dbReference>
<proteinExistence type="predicted"/>
<evidence type="ECO:0000313" key="2">
    <source>
        <dbReference type="Proteomes" id="UP000054632"/>
    </source>
</evidence>
<reference evidence="1 2" key="1">
    <citation type="submission" date="2015-01" db="EMBL/GenBank/DDBJ databases">
        <title>Evolution of Trichinella species and genotypes.</title>
        <authorList>
            <person name="Korhonen P.K."/>
            <person name="Edoardo P."/>
            <person name="Giuseppe L.R."/>
            <person name="Gasser R.B."/>
        </authorList>
    </citation>
    <scope>NUCLEOTIDE SEQUENCE [LARGE SCALE GENOMIC DNA]</scope>
    <source>
        <strain evidence="1">ISS13</strain>
    </source>
</reference>
<sequence>MPCCWKNGIHKEKNGKECDGSDKSVDWLETCCHRTVPLMAEIKARRQRENNEGFLWQLLLCYYAHRLNGAKLLLETKPSSSFESVNCESVVKLRDDPSQEFSKHCAVFICRIPCNFRRDHEADDSSNELLLLSFRLHLCRLKSENCVTFSTLWNGGSERYRTSFCELNGCNVERMRQGMLCINNPAAAESRA</sequence>
<comment type="caution">
    <text evidence="1">The sequence shown here is derived from an EMBL/GenBank/DDBJ whole genome shotgun (WGS) entry which is preliminary data.</text>
</comment>
<accession>A0A0V1DSI7</accession>
<gene>
    <name evidence="1" type="ORF">T4A_684</name>
</gene>